<evidence type="ECO:0000313" key="1">
    <source>
        <dbReference type="EMBL" id="QQP55070.1"/>
    </source>
</evidence>
<accession>A0A7T8QU26</accession>
<sequence>MAALGISRISSKRRLNLPQALETSAGSSMFISDLVEAFRDATLMWCVVHTSLPNLVVVAWVQVVEVPEVGHILLQPGLHKFGLMGVHRALLECVRGLGGHTMDLTLPGF</sequence>
<gene>
    <name evidence="1" type="ORF">FKW44_008125</name>
</gene>
<name>A0A7T8QU26_CALRO</name>
<dbReference type="Proteomes" id="UP000595437">
    <property type="component" value="Chromosome 5"/>
</dbReference>
<dbReference type="EMBL" id="CP045894">
    <property type="protein sequence ID" value="QQP55070.1"/>
    <property type="molecule type" value="Genomic_DNA"/>
</dbReference>
<dbReference type="AlphaFoldDB" id="A0A7T8QU26"/>
<protein>
    <submittedName>
        <fullName evidence="1">Transposable element tcb1 transposase</fullName>
    </submittedName>
</protein>
<organism evidence="1 2">
    <name type="scientific">Caligus rogercresseyi</name>
    <name type="common">Sea louse</name>
    <dbReference type="NCBI Taxonomy" id="217165"/>
    <lineage>
        <taxon>Eukaryota</taxon>
        <taxon>Metazoa</taxon>
        <taxon>Ecdysozoa</taxon>
        <taxon>Arthropoda</taxon>
        <taxon>Crustacea</taxon>
        <taxon>Multicrustacea</taxon>
        <taxon>Hexanauplia</taxon>
        <taxon>Copepoda</taxon>
        <taxon>Siphonostomatoida</taxon>
        <taxon>Caligidae</taxon>
        <taxon>Caligus</taxon>
    </lineage>
</organism>
<proteinExistence type="predicted"/>
<keyword evidence="2" id="KW-1185">Reference proteome</keyword>
<reference evidence="2" key="1">
    <citation type="submission" date="2021-01" db="EMBL/GenBank/DDBJ databases">
        <title>Caligus Genome Assembly.</title>
        <authorList>
            <person name="Gallardo-Escarate C."/>
        </authorList>
    </citation>
    <scope>NUCLEOTIDE SEQUENCE [LARGE SCALE GENOMIC DNA]</scope>
</reference>
<evidence type="ECO:0000313" key="2">
    <source>
        <dbReference type="Proteomes" id="UP000595437"/>
    </source>
</evidence>